<keyword evidence="1" id="KW-0732">Signal</keyword>
<comment type="caution">
    <text evidence="3">The sequence shown here is derived from an EMBL/GenBank/DDBJ whole genome shotgun (WGS) entry which is preliminary data.</text>
</comment>
<evidence type="ECO:0000313" key="4">
    <source>
        <dbReference type="Proteomes" id="UP001239019"/>
    </source>
</evidence>
<proteinExistence type="predicted"/>
<evidence type="ECO:0000256" key="1">
    <source>
        <dbReference type="SAM" id="SignalP"/>
    </source>
</evidence>
<keyword evidence="4" id="KW-1185">Reference proteome</keyword>
<feature type="domain" description="DUF4136" evidence="2">
    <location>
        <begin position="23"/>
        <end position="176"/>
    </location>
</feature>
<protein>
    <submittedName>
        <fullName evidence="3">DUF4136 domain-containing protein</fullName>
    </submittedName>
</protein>
<feature type="chain" id="PRO_5046352889" evidence="1">
    <location>
        <begin position="21"/>
        <end position="178"/>
    </location>
</feature>
<dbReference type="EMBL" id="JAVDDT010000012">
    <property type="protein sequence ID" value="MDQ2070870.1"/>
    <property type="molecule type" value="Genomic_DNA"/>
</dbReference>
<dbReference type="InterPro" id="IPR025411">
    <property type="entry name" value="DUF4136"/>
</dbReference>
<dbReference type="Gene3D" id="3.30.160.670">
    <property type="match status" value="1"/>
</dbReference>
<dbReference type="Proteomes" id="UP001239019">
    <property type="component" value="Unassembled WGS sequence"/>
</dbReference>
<name>A0ABU0WBN0_9GAMM</name>
<dbReference type="PROSITE" id="PS51257">
    <property type="entry name" value="PROKAR_LIPOPROTEIN"/>
    <property type="match status" value="1"/>
</dbReference>
<accession>A0ABU0WBN0</accession>
<dbReference type="Pfam" id="PF13590">
    <property type="entry name" value="DUF4136"/>
    <property type="match status" value="1"/>
</dbReference>
<evidence type="ECO:0000259" key="2">
    <source>
        <dbReference type="Pfam" id="PF13590"/>
    </source>
</evidence>
<reference evidence="3 4" key="1">
    <citation type="submission" date="2023-08" db="EMBL/GenBank/DDBJ databases">
        <title>Whole-genome sequencing of halo(alkali)philic microorganisms from hypersaline lakes.</title>
        <authorList>
            <person name="Sorokin D.Y."/>
            <person name="Abbas B."/>
            <person name="Merkel A.Y."/>
        </authorList>
    </citation>
    <scope>NUCLEOTIDE SEQUENCE [LARGE SCALE GENOMIC DNA]</scope>
    <source>
        <strain evidence="3 4">AB-CW4</strain>
    </source>
</reference>
<dbReference type="RefSeq" id="WP_306729366.1">
    <property type="nucleotide sequence ID" value="NZ_JAVDDT010000012.1"/>
</dbReference>
<organism evidence="3 4">
    <name type="scientific">Natronospira bacteriovora</name>
    <dbReference type="NCBI Taxonomy" id="3069753"/>
    <lineage>
        <taxon>Bacteria</taxon>
        <taxon>Pseudomonadati</taxon>
        <taxon>Pseudomonadota</taxon>
        <taxon>Gammaproteobacteria</taxon>
        <taxon>Natronospirales</taxon>
        <taxon>Natronospiraceae</taxon>
        <taxon>Natronospira</taxon>
    </lineage>
</organism>
<evidence type="ECO:0000313" key="3">
    <source>
        <dbReference type="EMBL" id="MDQ2070870.1"/>
    </source>
</evidence>
<gene>
    <name evidence="3" type="ORF">RBH19_13410</name>
</gene>
<feature type="signal peptide" evidence="1">
    <location>
        <begin position="1"/>
        <end position="20"/>
    </location>
</feature>
<sequence>MNRHRPVLLLPLLALLLACAAPVKTEYDRQADLDQLQRFAWQAPGQHAVEDPVLDFTLLDVRVARAAEIVLSQRGFQVVDAAEADFLVTYHLIERSQPSGSGASIGIGMGSGGFGTGVAVGTSRSRMQRVILIDILDADSGALLWRGWHDRSERQDRLDTPGLERLLGQVLDRFPPGR</sequence>